<keyword evidence="5" id="KW-0479">Metal-binding</keyword>
<dbReference type="RefSeq" id="WP_085756153.1">
    <property type="nucleotide sequence ID" value="NZ_CP021023.1"/>
</dbReference>
<dbReference type="Gene3D" id="3.40.50.10420">
    <property type="entry name" value="NagB/RpiA/CoA transferase-like"/>
    <property type="match status" value="1"/>
</dbReference>
<comment type="cofactor">
    <cofactor evidence="5">
        <name>Mg(2+)</name>
        <dbReference type="ChEBI" id="CHEBI:18420"/>
    </cofactor>
</comment>
<reference evidence="7" key="1">
    <citation type="submission" date="2017-04" db="EMBL/GenBank/DDBJ databases">
        <title>Comparative genomics and description of representatives of a novel lineage of planctomycetes thriving in anoxic sediments.</title>
        <authorList>
            <person name="Spring S."/>
            <person name="Bunk B."/>
            <person name="Sproer C."/>
        </authorList>
    </citation>
    <scope>NUCLEOTIDE SEQUENCE [LARGE SCALE GENOMIC DNA]</scope>
    <source>
        <strain evidence="7">ST-PulAB-D4</strain>
    </source>
</reference>
<evidence type="ECO:0000313" key="6">
    <source>
        <dbReference type="EMBL" id="ARN57517.1"/>
    </source>
</evidence>
<feature type="binding site" evidence="4">
    <location>
        <position position="60"/>
    </location>
    <ligand>
        <name>substrate</name>
    </ligand>
</feature>
<evidence type="ECO:0000256" key="3">
    <source>
        <dbReference type="ARBA" id="ARBA00022840"/>
    </source>
</evidence>
<dbReference type="SUPFAM" id="SSF100950">
    <property type="entry name" value="NagB/RpiA/CoA transferase-like"/>
    <property type="match status" value="1"/>
</dbReference>
<feature type="binding site" evidence="4">
    <location>
        <position position="55"/>
    </location>
    <ligand>
        <name>substrate</name>
    </ligand>
</feature>
<dbReference type="Pfam" id="PF01812">
    <property type="entry name" value="5-FTHF_cyc-lig"/>
    <property type="match status" value="1"/>
</dbReference>
<dbReference type="Proteomes" id="UP000193334">
    <property type="component" value="Chromosome"/>
</dbReference>
<dbReference type="EC" id="6.3.3.2" evidence="5"/>
<name>A0A1W6LP25_9BACT</name>
<dbReference type="EMBL" id="CP021023">
    <property type="protein sequence ID" value="ARN57517.1"/>
    <property type="molecule type" value="Genomic_DNA"/>
</dbReference>
<gene>
    <name evidence="6" type="ORF">STSP1_01928</name>
</gene>
<dbReference type="PANTHER" id="PTHR23407:SF1">
    <property type="entry name" value="5-FORMYLTETRAHYDROFOLATE CYCLO-LIGASE"/>
    <property type="match status" value="1"/>
</dbReference>
<dbReference type="GO" id="GO:0030272">
    <property type="term" value="F:5-formyltetrahydrofolate cyclo-ligase activity"/>
    <property type="evidence" value="ECO:0007669"/>
    <property type="project" value="UniProtKB-EC"/>
</dbReference>
<accession>A0A1W6LP25</accession>
<dbReference type="NCBIfam" id="TIGR02727">
    <property type="entry name" value="MTHFS_bact"/>
    <property type="match status" value="1"/>
</dbReference>
<keyword evidence="3 4" id="KW-0067">ATP-binding</keyword>
<dbReference type="AlphaFoldDB" id="A0A1W6LP25"/>
<feature type="binding site" evidence="4">
    <location>
        <begin position="138"/>
        <end position="146"/>
    </location>
    <ligand>
        <name>ATP</name>
        <dbReference type="ChEBI" id="CHEBI:30616"/>
    </ligand>
</feature>
<dbReference type="InterPro" id="IPR024185">
    <property type="entry name" value="FTHF_cligase-like_sf"/>
</dbReference>
<comment type="catalytic activity">
    <reaction evidence="5">
        <text>(6S)-5-formyl-5,6,7,8-tetrahydrofolate + ATP = (6R)-5,10-methenyltetrahydrofolate + ADP + phosphate</text>
        <dbReference type="Rhea" id="RHEA:10488"/>
        <dbReference type="ChEBI" id="CHEBI:30616"/>
        <dbReference type="ChEBI" id="CHEBI:43474"/>
        <dbReference type="ChEBI" id="CHEBI:57455"/>
        <dbReference type="ChEBI" id="CHEBI:57457"/>
        <dbReference type="ChEBI" id="CHEBI:456216"/>
        <dbReference type="EC" id="6.3.3.2"/>
    </reaction>
</comment>
<evidence type="ECO:0000256" key="1">
    <source>
        <dbReference type="ARBA" id="ARBA00010638"/>
    </source>
</evidence>
<keyword evidence="7" id="KW-1185">Reference proteome</keyword>
<evidence type="ECO:0000256" key="5">
    <source>
        <dbReference type="RuleBase" id="RU361279"/>
    </source>
</evidence>
<dbReference type="PANTHER" id="PTHR23407">
    <property type="entry name" value="ATPASE INHIBITOR/5-FORMYLTETRAHYDROFOLATE CYCLO-LIGASE"/>
    <property type="match status" value="1"/>
</dbReference>
<dbReference type="GO" id="GO:0005524">
    <property type="term" value="F:ATP binding"/>
    <property type="evidence" value="ECO:0007669"/>
    <property type="project" value="UniProtKB-KW"/>
</dbReference>
<keyword evidence="6" id="KW-0436">Ligase</keyword>
<dbReference type="GO" id="GO:0035999">
    <property type="term" value="P:tetrahydrofolate interconversion"/>
    <property type="evidence" value="ECO:0007669"/>
    <property type="project" value="TreeGrafter"/>
</dbReference>
<comment type="similarity">
    <text evidence="1 5">Belongs to the 5-formyltetrahydrofolate cyclo-ligase family.</text>
</comment>
<dbReference type="InterPro" id="IPR037171">
    <property type="entry name" value="NagB/RpiA_transferase-like"/>
</dbReference>
<organism evidence="6 7">
    <name type="scientific">Sedimentisphaera salicampi</name>
    <dbReference type="NCBI Taxonomy" id="1941349"/>
    <lineage>
        <taxon>Bacteria</taxon>
        <taxon>Pseudomonadati</taxon>
        <taxon>Planctomycetota</taxon>
        <taxon>Phycisphaerae</taxon>
        <taxon>Sedimentisphaerales</taxon>
        <taxon>Sedimentisphaeraceae</taxon>
        <taxon>Sedimentisphaera</taxon>
    </lineage>
</organism>
<dbReference type="GO" id="GO:0009396">
    <property type="term" value="P:folic acid-containing compound biosynthetic process"/>
    <property type="evidence" value="ECO:0007669"/>
    <property type="project" value="TreeGrafter"/>
</dbReference>
<dbReference type="KEGG" id="pbp:STSP1_01928"/>
<dbReference type="InterPro" id="IPR002698">
    <property type="entry name" value="FTHF_cligase"/>
</dbReference>
<dbReference type="STRING" id="1941349.STSP1_01928"/>
<dbReference type="PIRSF" id="PIRSF006806">
    <property type="entry name" value="FTHF_cligase"/>
    <property type="match status" value="1"/>
</dbReference>
<evidence type="ECO:0000256" key="4">
    <source>
        <dbReference type="PIRSR" id="PIRSR006806-1"/>
    </source>
</evidence>
<protein>
    <recommendedName>
        <fullName evidence="5">5-formyltetrahydrofolate cyclo-ligase</fullName>
        <ecNumber evidence="5">6.3.3.2</ecNumber>
    </recommendedName>
</protein>
<feature type="binding site" evidence="4">
    <location>
        <begin position="9"/>
        <end position="13"/>
    </location>
    <ligand>
        <name>ATP</name>
        <dbReference type="ChEBI" id="CHEBI:30616"/>
    </ligand>
</feature>
<evidence type="ECO:0000256" key="2">
    <source>
        <dbReference type="ARBA" id="ARBA00022741"/>
    </source>
</evidence>
<dbReference type="GO" id="GO:0046872">
    <property type="term" value="F:metal ion binding"/>
    <property type="evidence" value="ECO:0007669"/>
    <property type="project" value="UniProtKB-KW"/>
</dbReference>
<keyword evidence="2 4" id="KW-0547">Nucleotide-binding</keyword>
<keyword evidence="5" id="KW-0460">Magnesium</keyword>
<sequence length="194" mass="21819">MYSELKKKKAEQRAAIKEALSKLTPAQVQAKSLEICSRIEQLSLYRQARTVMGYLAYGKEVNLDSLLADAIKQGKTAAVPEVQAERGKMRAVRLNSLENCIKKDKFGIRVPEERTEVSPERFDLILLPGLAFDIQCRRLGKGGGYYDRFLSTARLQTLRCGVCFEVQLLEQTAAGDRDIPADTIITEKRILTRP</sequence>
<proteinExistence type="inferred from homology"/>
<evidence type="ECO:0000313" key="7">
    <source>
        <dbReference type="Proteomes" id="UP000193334"/>
    </source>
</evidence>